<proteinExistence type="predicted"/>
<evidence type="ECO:0000256" key="2">
    <source>
        <dbReference type="SAM" id="MobiDB-lite"/>
    </source>
</evidence>
<feature type="compositionally biased region" description="Polar residues" evidence="2">
    <location>
        <begin position="18"/>
        <end position="31"/>
    </location>
</feature>
<feature type="domain" description="Chitin-binding type-3" evidence="3">
    <location>
        <begin position="1"/>
        <end position="34"/>
    </location>
</feature>
<dbReference type="InterPro" id="IPR036573">
    <property type="entry name" value="CBM_sf_5/12"/>
</dbReference>
<dbReference type="Proteomes" id="UP000699691">
    <property type="component" value="Unassembled WGS sequence"/>
</dbReference>
<feature type="non-terminal residue" evidence="4">
    <location>
        <position position="1"/>
    </location>
</feature>
<dbReference type="GO" id="GO:0030246">
    <property type="term" value="F:carbohydrate binding"/>
    <property type="evidence" value="ECO:0007669"/>
    <property type="project" value="InterPro"/>
</dbReference>
<dbReference type="InterPro" id="IPR003610">
    <property type="entry name" value="CBM5/12"/>
</dbReference>
<sequence>GDRVLFDGVPYQAKWWTQGDSPAAATSNPDSSPWIPLTEQEINEVLSQ</sequence>
<evidence type="ECO:0000256" key="1">
    <source>
        <dbReference type="ARBA" id="ARBA00022801"/>
    </source>
</evidence>
<dbReference type="EMBL" id="JAGQKY010000207">
    <property type="protein sequence ID" value="MCA9397949.1"/>
    <property type="molecule type" value="Genomic_DNA"/>
</dbReference>
<evidence type="ECO:0000259" key="3">
    <source>
        <dbReference type="Pfam" id="PF02839"/>
    </source>
</evidence>
<protein>
    <recommendedName>
        <fullName evidence="3">Chitin-binding type-3 domain-containing protein</fullName>
    </recommendedName>
</protein>
<reference evidence="4" key="2">
    <citation type="journal article" date="2021" name="Microbiome">
        <title>Successional dynamics and alternative stable states in a saline activated sludge microbial community over 9 years.</title>
        <authorList>
            <person name="Wang Y."/>
            <person name="Ye J."/>
            <person name="Ju F."/>
            <person name="Liu L."/>
            <person name="Boyd J.A."/>
            <person name="Deng Y."/>
            <person name="Parks D.H."/>
            <person name="Jiang X."/>
            <person name="Yin X."/>
            <person name="Woodcroft B.J."/>
            <person name="Tyson G.W."/>
            <person name="Hugenholtz P."/>
            <person name="Polz M.F."/>
            <person name="Zhang T."/>
        </authorList>
    </citation>
    <scope>NUCLEOTIDE SEQUENCE</scope>
    <source>
        <strain evidence="4">HKST-UBA02</strain>
    </source>
</reference>
<accession>A0A955LXH2</accession>
<gene>
    <name evidence="4" type="ORF">KC573_03900</name>
</gene>
<dbReference type="CDD" id="cd12215">
    <property type="entry name" value="ChiC_BD"/>
    <property type="match status" value="1"/>
</dbReference>
<comment type="caution">
    <text evidence="4">The sequence shown here is derived from an EMBL/GenBank/DDBJ whole genome shotgun (WGS) entry which is preliminary data.</text>
</comment>
<reference evidence="4" key="1">
    <citation type="submission" date="2020-04" db="EMBL/GenBank/DDBJ databases">
        <authorList>
            <person name="Zhang T."/>
        </authorList>
    </citation>
    <scope>NUCLEOTIDE SEQUENCE</scope>
    <source>
        <strain evidence="4">HKST-UBA02</strain>
    </source>
</reference>
<dbReference type="GO" id="GO:0005975">
    <property type="term" value="P:carbohydrate metabolic process"/>
    <property type="evidence" value="ECO:0007669"/>
    <property type="project" value="InterPro"/>
</dbReference>
<dbReference type="AlphaFoldDB" id="A0A955LXH2"/>
<organism evidence="4 5">
    <name type="scientific">candidate division WWE3 bacterium</name>
    <dbReference type="NCBI Taxonomy" id="2053526"/>
    <lineage>
        <taxon>Bacteria</taxon>
        <taxon>Katanobacteria</taxon>
    </lineage>
</organism>
<dbReference type="Gene3D" id="2.10.10.20">
    <property type="entry name" value="Carbohydrate-binding module superfamily 5/12"/>
    <property type="match status" value="1"/>
</dbReference>
<dbReference type="Pfam" id="PF02839">
    <property type="entry name" value="CBM_5_12"/>
    <property type="match status" value="1"/>
</dbReference>
<evidence type="ECO:0000313" key="5">
    <source>
        <dbReference type="Proteomes" id="UP000699691"/>
    </source>
</evidence>
<evidence type="ECO:0000313" key="4">
    <source>
        <dbReference type="EMBL" id="MCA9397949.1"/>
    </source>
</evidence>
<dbReference type="SUPFAM" id="SSF51055">
    <property type="entry name" value="Carbohydrate binding domain"/>
    <property type="match status" value="1"/>
</dbReference>
<feature type="region of interest" description="Disordered" evidence="2">
    <location>
        <begin position="18"/>
        <end position="37"/>
    </location>
</feature>
<keyword evidence="1" id="KW-0378">Hydrolase</keyword>
<dbReference type="GO" id="GO:0004553">
    <property type="term" value="F:hydrolase activity, hydrolyzing O-glycosyl compounds"/>
    <property type="evidence" value="ECO:0007669"/>
    <property type="project" value="InterPro"/>
</dbReference>
<name>A0A955LXH2_UNCKA</name>
<dbReference type="GO" id="GO:0005576">
    <property type="term" value="C:extracellular region"/>
    <property type="evidence" value="ECO:0007669"/>
    <property type="project" value="InterPro"/>
</dbReference>